<dbReference type="RefSeq" id="WP_209863915.1">
    <property type="nucleotide sequence ID" value="NZ_JAGGLD010000005.1"/>
</dbReference>
<dbReference type="Pfam" id="PF11553">
    <property type="entry name" value="DUF3231"/>
    <property type="match status" value="1"/>
</dbReference>
<sequence length="171" mass="18745">MGILSGNPKDEPMHYGEIFSIWMASTAAKGAVSLYQVYLNHAGDKDLKKILSDLLEEARTDIKDLDALLLDQCITPAPMMAERPPVKLEEIPVGARLTDPEIAAIISSDVALGLVACSQVMGQSIREDIGALFAKYHLTKTEFGTKILKMNKEKGWLIPPPLQVKKPETTN</sequence>
<dbReference type="EMBL" id="JAGGLD010000005">
    <property type="protein sequence ID" value="MBP2001853.1"/>
    <property type="molecule type" value="Genomic_DNA"/>
</dbReference>
<dbReference type="Gene3D" id="1.20.1260.10">
    <property type="match status" value="1"/>
</dbReference>
<evidence type="ECO:0000313" key="1">
    <source>
        <dbReference type="EMBL" id="MBP2001853.1"/>
    </source>
</evidence>
<dbReference type="InterPro" id="IPR012347">
    <property type="entry name" value="Ferritin-like"/>
</dbReference>
<protein>
    <recommendedName>
        <fullName evidence="3">DUF3231 family protein</fullName>
    </recommendedName>
</protein>
<name>A0ABS4JJH3_9BACL</name>
<proteinExistence type="predicted"/>
<evidence type="ECO:0000313" key="2">
    <source>
        <dbReference type="Proteomes" id="UP001519288"/>
    </source>
</evidence>
<reference evidence="1 2" key="1">
    <citation type="submission" date="2021-03" db="EMBL/GenBank/DDBJ databases">
        <title>Genomic Encyclopedia of Type Strains, Phase IV (KMG-IV): sequencing the most valuable type-strain genomes for metagenomic binning, comparative biology and taxonomic classification.</title>
        <authorList>
            <person name="Goeker M."/>
        </authorList>
    </citation>
    <scope>NUCLEOTIDE SEQUENCE [LARGE SCALE GENOMIC DNA]</scope>
    <source>
        <strain evidence="1 2">DSM 26806</strain>
    </source>
</reference>
<keyword evidence="2" id="KW-1185">Reference proteome</keyword>
<dbReference type="InterPro" id="IPR021617">
    <property type="entry name" value="DUF3231"/>
</dbReference>
<accession>A0ABS4JJH3</accession>
<organism evidence="1 2">
    <name type="scientific">Paenibacillus shirakamiensis</name>
    <dbReference type="NCBI Taxonomy" id="1265935"/>
    <lineage>
        <taxon>Bacteria</taxon>
        <taxon>Bacillati</taxon>
        <taxon>Bacillota</taxon>
        <taxon>Bacilli</taxon>
        <taxon>Bacillales</taxon>
        <taxon>Paenibacillaceae</taxon>
        <taxon>Paenibacillus</taxon>
    </lineage>
</organism>
<gene>
    <name evidence="1" type="ORF">J2Z69_002909</name>
</gene>
<comment type="caution">
    <text evidence="1">The sequence shown here is derived from an EMBL/GenBank/DDBJ whole genome shotgun (WGS) entry which is preliminary data.</text>
</comment>
<evidence type="ECO:0008006" key="3">
    <source>
        <dbReference type="Google" id="ProtNLM"/>
    </source>
</evidence>
<dbReference type="Proteomes" id="UP001519288">
    <property type="component" value="Unassembled WGS sequence"/>
</dbReference>